<dbReference type="InterPro" id="IPR037066">
    <property type="entry name" value="Plug_dom_sf"/>
</dbReference>
<evidence type="ECO:0000256" key="8">
    <source>
        <dbReference type="ARBA" id="ARBA00023136"/>
    </source>
</evidence>
<dbReference type="Pfam" id="PF00593">
    <property type="entry name" value="TonB_dep_Rec_b-barrel"/>
    <property type="match status" value="1"/>
</dbReference>
<dbReference type="Gene3D" id="2.170.130.10">
    <property type="entry name" value="TonB-dependent receptor, plug domain"/>
    <property type="match status" value="1"/>
</dbReference>
<dbReference type="InterPro" id="IPR039426">
    <property type="entry name" value="TonB-dep_rcpt-like"/>
</dbReference>
<feature type="chain" id="PRO_5013180972" evidence="12">
    <location>
        <begin position="29"/>
        <end position="653"/>
    </location>
</feature>
<dbReference type="OrthoDB" id="9764669at2"/>
<evidence type="ECO:0000256" key="2">
    <source>
        <dbReference type="ARBA" id="ARBA00022448"/>
    </source>
</evidence>
<keyword evidence="3 10" id="KW-1134">Transmembrane beta strand</keyword>
<evidence type="ECO:0000256" key="9">
    <source>
        <dbReference type="ARBA" id="ARBA00023237"/>
    </source>
</evidence>
<dbReference type="Pfam" id="PF07715">
    <property type="entry name" value="Plug"/>
    <property type="match status" value="1"/>
</dbReference>
<evidence type="ECO:0000256" key="11">
    <source>
        <dbReference type="RuleBase" id="RU003357"/>
    </source>
</evidence>
<feature type="domain" description="TonB-dependent receptor-like beta-barrel" evidence="13">
    <location>
        <begin position="279"/>
        <end position="626"/>
    </location>
</feature>
<dbReference type="PANTHER" id="PTHR30069:SF53">
    <property type="entry name" value="COLICIN I RECEPTOR-RELATED"/>
    <property type="match status" value="1"/>
</dbReference>
<dbReference type="GO" id="GO:0009279">
    <property type="term" value="C:cell outer membrane"/>
    <property type="evidence" value="ECO:0007669"/>
    <property type="project" value="UniProtKB-SubCell"/>
</dbReference>
<keyword evidence="5 12" id="KW-0732">Signal</keyword>
<dbReference type="Proteomes" id="UP000186878">
    <property type="component" value="Unassembled WGS sequence"/>
</dbReference>
<comment type="similarity">
    <text evidence="10 11">Belongs to the TonB-dependent receptor family.</text>
</comment>
<keyword evidence="9 10" id="KW-0998">Cell outer membrane</keyword>
<keyword evidence="6" id="KW-0406">Ion transport</keyword>
<feature type="signal peptide" evidence="12">
    <location>
        <begin position="1"/>
        <end position="28"/>
    </location>
</feature>
<evidence type="ECO:0000256" key="7">
    <source>
        <dbReference type="ARBA" id="ARBA00023077"/>
    </source>
</evidence>
<evidence type="ECO:0000313" key="15">
    <source>
        <dbReference type="EMBL" id="OLO02830.1"/>
    </source>
</evidence>
<name>A0A1Q8SN18_9GAMM</name>
<keyword evidence="4 10" id="KW-0812">Transmembrane</keyword>
<feature type="domain" description="TonB-dependent receptor plug" evidence="14">
    <location>
        <begin position="47"/>
        <end position="158"/>
    </location>
</feature>
<dbReference type="CDD" id="cd01347">
    <property type="entry name" value="ligand_gated_channel"/>
    <property type="match status" value="1"/>
</dbReference>
<evidence type="ECO:0000256" key="3">
    <source>
        <dbReference type="ARBA" id="ARBA00022452"/>
    </source>
</evidence>
<dbReference type="InterPro" id="IPR036942">
    <property type="entry name" value="Beta-barrel_TonB_sf"/>
</dbReference>
<comment type="subcellular location">
    <subcellularLocation>
        <location evidence="1 10">Cell outer membrane</location>
        <topology evidence="1 10">Multi-pass membrane protein</topology>
    </subcellularLocation>
</comment>
<evidence type="ECO:0000256" key="12">
    <source>
        <dbReference type="SAM" id="SignalP"/>
    </source>
</evidence>
<dbReference type="GO" id="GO:0015344">
    <property type="term" value="F:siderophore uptake transmembrane transporter activity"/>
    <property type="evidence" value="ECO:0007669"/>
    <property type="project" value="TreeGrafter"/>
</dbReference>
<dbReference type="RefSeq" id="WP_075571453.1">
    <property type="nucleotide sequence ID" value="NZ_MSDO01000029.1"/>
</dbReference>
<evidence type="ECO:0000259" key="14">
    <source>
        <dbReference type="Pfam" id="PF07715"/>
    </source>
</evidence>
<evidence type="ECO:0000259" key="13">
    <source>
        <dbReference type="Pfam" id="PF00593"/>
    </source>
</evidence>
<dbReference type="PROSITE" id="PS52016">
    <property type="entry name" value="TONB_DEPENDENT_REC_3"/>
    <property type="match status" value="1"/>
</dbReference>
<evidence type="ECO:0000256" key="10">
    <source>
        <dbReference type="PROSITE-ProRule" id="PRU01360"/>
    </source>
</evidence>
<dbReference type="STRING" id="404433.BTW07_17480"/>
<comment type="caution">
    <text evidence="15">The sequence shown here is derived from an EMBL/GenBank/DDBJ whole genome shotgun (WGS) entry which is preliminary data.</text>
</comment>
<keyword evidence="7 11" id="KW-0798">TonB box</keyword>
<dbReference type="InterPro" id="IPR012910">
    <property type="entry name" value="Plug_dom"/>
</dbReference>
<evidence type="ECO:0000256" key="1">
    <source>
        <dbReference type="ARBA" id="ARBA00004571"/>
    </source>
</evidence>
<sequence length="653" mass="71748">MTFSTPLRFSALTLAAAGAVGFANHSHAQSELDPMVVTAAGYAQQVTSAPASISVISREQLERRQYRDVTDALVDVPGVIVTGGGSGDNGADISIRGMPAEYTLILVDGMPVSTRESRPNGSAGFEQDWLPPLYAIERIEVIRGPMSTLYGSDAIGGVINVITRKVQDEWHANLRLGATIQEDRDSGDAQQTEFYTTGPLVDDLLGLQVFGRYSTRQEDDIVDGYEDKELVNGTARVTLTPTQNHDFMMEAGRTRQQREMNVGKTVEEGGVPSESDNETERYSLRHEGRWGIGTSTTYVQQEETENEGRDITVKNTEAKSQLAMPFRAHTLSVGASYSKEELEDTTTNKISELSELDMYQWALFIEDEYYLTDTFSVTAGVRMDDNEEFGNHFSPRLYGVWNPAPLWTVKGGVSTGYKAPGVRDLSPDWGAVSRGGNTYGNPDLEPETSITKEIGLLYGRPSGLNGGITLFRNDFEDKISRVPCTAVGAPCASEPDNSYGRSPTTRVNIDEAYTQGVELTLGSPLSETLSAKASYTYTDSEQESGEAEGEQLTQLPRHLLSTTLDWDPAGRFSGWGRLTFRGDQEEYVASGRSGSTDAIPSYTLVDTGGSWRIAPQAKLLFGVYNVFDKRIDYDTYSLVEDGRRYWLAIDLEI</sequence>
<dbReference type="AlphaFoldDB" id="A0A1Q8SN18"/>
<gene>
    <name evidence="15" type="ORF">BTW07_17480</name>
</gene>
<accession>A0A1Q8SN18</accession>
<proteinExistence type="inferred from homology"/>
<evidence type="ECO:0000256" key="6">
    <source>
        <dbReference type="ARBA" id="ARBA00023065"/>
    </source>
</evidence>
<reference evidence="15 16" key="1">
    <citation type="submission" date="2016-12" db="EMBL/GenBank/DDBJ databases">
        <title>Draft genome sequences of strains Salinicola socius SMB35, Salinicola sp. MH3R3-1 and Chromohalobacter sp. SMB17 from the Verkhnekamsk potash mining region of Russia.</title>
        <authorList>
            <person name="Mavrodi D.V."/>
            <person name="Olsson B.E."/>
            <person name="Korsakova E.S."/>
            <person name="Pyankova A."/>
            <person name="Mavrodi O.V."/>
            <person name="Plotnikova E.G."/>
        </authorList>
    </citation>
    <scope>NUCLEOTIDE SEQUENCE [LARGE SCALE GENOMIC DNA]</scope>
    <source>
        <strain evidence="15 16">SMB35</strain>
    </source>
</reference>
<evidence type="ECO:0000313" key="16">
    <source>
        <dbReference type="Proteomes" id="UP000186878"/>
    </source>
</evidence>
<keyword evidence="2 10" id="KW-0813">Transport</keyword>
<keyword evidence="16" id="KW-1185">Reference proteome</keyword>
<dbReference type="InterPro" id="IPR000531">
    <property type="entry name" value="Beta-barrel_TonB"/>
</dbReference>
<keyword evidence="8 10" id="KW-0472">Membrane</keyword>
<evidence type="ECO:0000256" key="5">
    <source>
        <dbReference type="ARBA" id="ARBA00022729"/>
    </source>
</evidence>
<protein>
    <submittedName>
        <fullName evidence="15">Ligand-gated channel protein</fullName>
    </submittedName>
</protein>
<dbReference type="SUPFAM" id="SSF56935">
    <property type="entry name" value="Porins"/>
    <property type="match status" value="1"/>
</dbReference>
<dbReference type="Gene3D" id="2.40.170.20">
    <property type="entry name" value="TonB-dependent receptor, beta-barrel domain"/>
    <property type="match status" value="1"/>
</dbReference>
<evidence type="ECO:0000256" key="4">
    <source>
        <dbReference type="ARBA" id="ARBA00022692"/>
    </source>
</evidence>
<dbReference type="PANTHER" id="PTHR30069">
    <property type="entry name" value="TONB-DEPENDENT OUTER MEMBRANE RECEPTOR"/>
    <property type="match status" value="1"/>
</dbReference>
<organism evidence="15 16">
    <name type="scientific">Salinicola socius</name>
    <dbReference type="NCBI Taxonomy" id="404433"/>
    <lineage>
        <taxon>Bacteria</taxon>
        <taxon>Pseudomonadati</taxon>
        <taxon>Pseudomonadota</taxon>
        <taxon>Gammaproteobacteria</taxon>
        <taxon>Oceanospirillales</taxon>
        <taxon>Halomonadaceae</taxon>
        <taxon>Salinicola</taxon>
    </lineage>
</organism>
<dbReference type="GO" id="GO:0044718">
    <property type="term" value="P:siderophore transmembrane transport"/>
    <property type="evidence" value="ECO:0007669"/>
    <property type="project" value="TreeGrafter"/>
</dbReference>
<dbReference type="EMBL" id="MSDO01000029">
    <property type="protein sequence ID" value="OLO02830.1"/>
    <property type="molecule type" value="Genomic_DNA"/>
</dbReference>